<evidence type="ECO:0000313" key="3">
    <source>
        <dbReference type="Proteomes" id="UP001213664"/>
    </source>
</evidence>
<keyword evidence="1" id="KW-0472">Membrane</keyword>
<name>A0AAJ6BLV5_9CAUL</name>
<reference evidence="2" key="1">
    <citation type="submission" date="2023-03" db="EMBL/GenBank/DDBJ databases">
        <title>Andean soil-derived lignocellulolytic bacterial consortium as a source of novel taxa and putative plastic-active enzymes.</title>
        <authorList>
            <person name="Diaz-Garcia L."/>
            <person name="Chuvochina M."/>
            <person name="Feuerriegel G."/>
            <person name="Bunk B."/>
            <person name="Sproer C."/>
            <person name="Streit W.R."/>
            <person name="Rodriguez L.M."/>
            <person name="Overmann J."/>
            <person name="Jimenez D.J."/>
        </authorList>
    </citation>
    <scope>NUCLEOTIDE SEQUENCE</scope>
    <source>
        <strain evidence="2">MAG 833</strain>
    </source>
</reference>
<feature type="transmembrane region" description="Helical" evidence="1">
    <location>
        <begin position="111"/>
        <end position="132"/>
    </location>
</feature>
<evidence type="ECO:0000313" key="2">
    <source>
        <dbReference type="EMBL" id="WEK40444.1"/>
    </source>
</evidence>
<dbReference type="Proteomes" id="UP001213664">
    <property type="component" value="Chromosome"/>
</dbReference>
<dbReference type="AlphaFoldDB" id="A0AAJ6BLV5"/>
<protein>
    <submittedName>
        <fullName evidence="2">Uncharacterized protein</fullName>
    </submittedName>
</protein>
<organism evidence="2 3">
    <name type="scientific">Candidatus Brevundimonas colombiensis</name>
    <dbReference type="NCBI Taxonomy" id="3121376"/>
    <lineage>
        <taxon>Bacteria</taxon>
        <taxon>Pseudomonadati</taxon>
        <taxon>Pseudomonadota</taxon>
        <taxon>Alphaproteobacteria</taxon>
        <taxon>Caulobacterales</taxon>
        <taxon>Caulobacteraceae</taxon>
        <taxon>Brevundimonas</taxon>
    </lineage>
</organism>
<feature type="transmembrane region" description="Helical" evidence="1">
    <location>
        <begin position="138"/>
        <end position="159"/>
    </location>
</feature>
<accession>A0AAJ6BLV5</accession>
<sequence length="173" mass="19713">MKINLRRIISDHVRTLRHDGRGKISVLDIVLFYGLPIVSGVLTFKFICLEPDVYNAGLSFYGIFIGLLINVQVAMFSIFQRKWTPLEDNLAEEARLESVQRRNVLLKEANANISYLIVICCFAATISIILLVQRAQCGWGPALCAVLTSHFLLTLMMIVKRLHALFAREYEER</sequence>
<feature type="transmembrane region" description="Helical" evidence="1">
    <location>
        <begin position="24"/>
        <end position="47"/>
    </location>
</feature>
<feature type="transmembrane region" description="Helical" evidence="1">
    <location>
        <begin position="59"/>
        <end position="79"/>
    </location>
</feature>
<dbReference type="EMBL" id="CP119326">
    <property type="protein sequence ID" value="WEK40444.1"/>
    <property type="molecule type" value="Genomic_DNA"/>
</dbReference>
<evidence type="ECO:0000256" key="1">
    <source>
        <dbReference type="SAM" id="Phobius"/>
    </source>
</evidence>
<proteinExistence type="predicted"/>
<gene>
    <name evidence="2" type="ORF">P0Y50_02225</name>
</gene>
<keyword evidence="1" id="KW-0812">Transmembrane</keyword>
<keyword evidence="1" id="KW-1133">Transmembrane helix</keyword>